<accession>A0A841I3R9</accession>
<organism evidence="1 2">
    <name type="scientific">Deinobacterium chartae</name>
    <dbReference type="NCBI Taxonomy" id="521158"/>
    <lineage>
        <taxon>Bacteria</taxon>
        <taxon>Thermotogati</taxon>
        <taxon>Deinococcota</taxon>
        <taxon>Deinococci</taxon>
        <taxon>Deinococcales</taxon>
        <taxon>Deinococcaceae</taxon>
        <taxon>Deinobacterium</taxon>
    </lineage>
</organism>
<name>A0A841I3R9_9DEIO</name>
<comment type="caution">
    <text evidence="1">The sequence shown here is derived from an EMBL/GenBank/DDBJ whole genome shotgun (WGS) entry which is preliminary data.</text>
</comment>
<dbReference type="PROSITE" id="PS51257">
    <property type="entry name" value="PROKAR_LIPOPROTEIN"/>
    <property type="match status" value="1"/>
</dbReference>
<dbReference type="AlphaFoldDB" id="A0A841I3R9"/>
<proteinExistence type="predicted"/>
<keyword evidence="2" id="KW-1185">Reference proteome</keyword>
<dbReference type="EMBL" id="JACHHG010000009">
    <property type="protein sequence ID" value="MBB6099060.1"/>
    <property type="molecule type" value="Genomic_DNA"/>
</dbReference>
<dbReference type="RefSeq" id="WP_183987818.1">
    <property type="nucleotide sequence ID" value="NZ_JACHHG010000009.1"/>
</dbReference>
<gene>
    <name evidence="1" type="ORF">HNR42_002496</name>
</gene>
<evidence type="ECO:0008006" key="3">
    <source>
        <dbReference type="Google" id="ProtNLM"/>
    </source>
</evidence>
<sequence length="177" mass="19521">MGNLRNITHGTTITLALTSCGQNVLQGSNLATREQRQVYFERLKDEGRVPQNAQLVQFSKFKGSLGALQAIPGIAYCEGELNTSETGDSAGAHFQTFCFGVGSKLVVQSTQRVRLENINTQETDADESFSINGITYLIAVLPNHPQTPLYCARGWMSATYWDGEKQQGQTPGTCWYY</sequence>
<protein>
    <recommendedName>
        <fullName evidence="3">Lipoprotein</fullName>
    </recommendedName>
</protein>
<evidence type="ECO:0000313" key="2">
    <source>
        <dbReference type="Proteomes" id="UP000569951"/>
    </source>
</evidence>
<dbReference type="Proteomes" id="UP000569951">
    <property type="component" value="Unassembled WGS sequence"/>
</dbReference>
<evidence type="ECO:0000313" key="1">
    <source>
        <dbReference type="EMBL" id="MBB6099060.1"/>
    </source>
</evidence>
<reference evidence="1 2" key="1">
    <citation type="submission" date="2020-08" db="EMBL/GenBank/DDBJ databases">
        <title>Genomic Encyclopedia of Type Strains, Phase IV (KMG-IV): sequencing the most valuable type-strain genomes for metagenomic binning, comparative biology and taxonomic classification.</title>
        <authorList>
            <person name="Goeker M."/>
        </authorList>
    </citation>
    <scope>NUCLEOTIDE SEQUENCE [LARGE SCALE GENOMIC DNA]</scope>
    <source>
        <strain evidence="1 2">DSM 21458</strain>
    </source>
</reference>